<dbReference type="AlphaFoldDB" id="A0A5M8P4Z3"/>
<dbReference type="PANTHER" id="PTHR30069:SF29">
    <property type="entry name" value="HEMOGLOBIN AND HEMOGLOBIN-HAPTOGLOBIN-BINDING PROTEIN 1-RELATED"/>
    <property type="match status" value="1"/>
</dbReference>
<evidence type="ECO:0000256" key="11">
    <source>
        <dbReference type="RuleBase" id="RU003357"/>
    </source>
</evidence>
<evidence type="ECO:0000256" key="1">
    <source>
        <dbReference type="ARBA" id="ARBA00004571"/>
    </source>
</evidence>
<dbReference type="GO" id="GO:0009279">
    <property type="term" value="C:cell outer membrane"/>
    <property type="evidence" value="ECO:0007669"/>
    <property type="project" value="UniProtKB-SubCell"/>
</dbReference>
<dbReference type="InterPro" id="IPR039426">
    <property type="entry name" value="TonB-dep_rcpt-like"/>
</dbReference>
<keyword evidence="9 10" id="KW-0998">Cell outer membrane</keyword>
<dbReference type="PROSITE" id="PS52016">
    <property type="entry name" value="TONB_DEPENDENT_REC_3"/>
    <property type="match status" value="1"/>
</dbReference>
<keyword evidence="2 10" id="KW-0813">Transport</keyword>
<keyword evidence="3 10" id="KW-1134">Transmembrane beta strand</keyword>
<evidence type="ECO:0000256" key="8">
    <source>
        <dbReference type="ARBA" id="ARBA00023170"/>
    </source>
</evidence>
<dbReference type="SUPFAM" id="SSF56935">
    <property type="entry name" value="Porins"/>
    <property type="match status" value="1"/>
</dbReference>
<evidence type="ECO:0008006" key="16">
    <source>
        <dbReference type="Google" id="ProtNLM"/>
    </source>
</evidence>
<keyword evidence="4 10" id="KW-0812">Transmembrane</keyword>
<protein>
    <recommendedName>
        <fullName evidence="16">TonB-dependent receptor</fullName>
    </recommendedName>
</protein>
<dbReference type="Proteomes" id="UP000324575">
    <property type="component" value="Unassembled WGS sequence"/>
</dbReference>
<evidence type="ECO:0000256" key="5">
    <source>
        <dbReference type="ARBA" id="ARBA00022729"/>
    </source>
</evidence>
<feature type="domain" description="TonB-dependent receptor plug" evidence="13">
    <location>
        <begin position="81"/>
        <end position="155"/>
    </location>
</feature>
<keyword evidence="5" id="KW-0732">Signal</keyword>
<proteinExistence type="inferred from homology"/>
<dbReference type="GO" id="GO:0015344">
    <property type="term" value="F:siderophore uptake transmembrane transporter activity"/>
    <property type="evidence" value="ECO:0007669"/>
    <property type="project" value="TreeGrafter"/>
</dbReference>
<evidence type="ECO:0000313" key="15">
    <source>
        <dbReference type="Proteomes" id="UP000324575"/>
    </source>
</evidence>
<comment type="subcellular location">
    <subcellularLocation>
        <location evidence="1 10">Cell outer membrane</location>
        <topology evidence="1 10">Multi-pass membrane protein</topology>
    </subcellularLocation>
</comment>
<keyword evidence="6 11" id="KW-0798">TonB box</keyword>
<sequence>MSINKLMICICYLLCGQTLLGQTDTLPGTSVYPKDPIIYTLEEVTVSSRSKNDNITGTTMGVEQMKIREIRRLPMLMGEVDVLKGIQLLPGVQATAEGTSGFSVRGGSPDQNLILIDNTTVYNASHLLGFFSVFNNDVVSGLELYKGDMPLQFGGRLSSLLSIETKSEMPDRWGGTGGIGLISSRLMLEGPAGKQTSWLVGGRRSYVDLFFGLSNTEMVQNSILHFYDLNAKLSHRISYKDRIEINTYYGKDAFGAEMGEFDYGNTAASILWKHTFSENLFSKFSVHLSDYTYRLGASLDEMAVDWRAGIADVALKADFNHQLNDWLNLNYGVSSIIHRLNPGKIIISGNNANQLDMQKNDALEHGVYLSNEQNVTGNLSLRYGLRVSVFQNLGGLTGYSYDSNYEVADSIYYKAGSIYNTYGQLEPRVGAVYLINNHSSVKAHYARNAQFIQLAENSASGSPLNVWFSASPNIKPQTVDNFSIGYFRNFNNNRYETSVETYYKDMRNVIDFGEHADLLMNPQLEGEVRTGTGMAYGIEFSVKKNSGKLTGFFNYTLSRSERTIPEVNNGKTYLAPFDKTHAVNIALNYEFSKQWNTSATWVYATGAPTTYPTGRFQIGDEYFPVYSGRNEYRRPDYHRLDLSLTYVPIPNAKKPWQGEWNFSIYNAYGRKNPWLISYNQTETSTPTAEMTYLFRFIPSVTYNFKF</sequence>
<dbReference type="InterPro" id="IPR036942">
    <property type="entry name" value="Beta-barrel_TonB_sf"/>
</dbReference>
<accession>A0A5M8P4Z3</accession>
<evidence type="ECO:0000256" key="6">
    <source>
        <dbReference type="ARBA" id="ARBA00023077"/>
    </source>
</evidence>
<evidence type="ECO:0000256" key="2">
    <source>
        <dbReference type="ARBA" id="ARBA00022448"/>
    </source>
</evidence>
<comment type="caution">
    <text evidence="14">The sequence shown here is derived from an EMBL/GenBank/DDBJ whole genome shotgun (WGS) entry which is preliminary data.</text>
</comment>
<comment type="similarity">
    <text evidence="10 11">Belongs to the TonB-dependent receptor family.</text>
</comment>
<evidence type="ECO:0000259" key="13">
    <source>
        <dbReference type="Pfam" id="PF07715"/>
    </source>
</evidence>
<dbReference type="Gene3D" id="2.40.170.20">
    <property type="entry name" value="TonB-dependent receptor, beta-barrel domain"/>
    <property type="match status" value="1"/>
</dbReference>
<evidence type="ECO:0000313" key="14">
    <source>
        <dbReference type="EMBL" id="KAA6303587.1"/>
    </source>
</evidence>
<evidence type="ECO:0000256" key="3">
    <source>
        <dbReference type="ARBA" id="ARBA00022452"/>
    </source>
</evidence>
<keyword evidence="7 10" id="KW-0472">Membrane</keyword>
<evidence type="ECO:0000256" key="9">
    <source>
        <dbReference type="ARBA" id="ARBA00023237"/>
    </source>
</evidence>
<dbReference type="PANTHER" id="PTHR30069">
    <property type="entry name" value="TONB-DEPENDENT OUTER MEMBRANE RECEPTOR"/>
    <property type="match status" value="1"/>
</dbReference>
<dbReference type="Pfam" id="PF07715">
    <property type="entry name" value="Plug"/>
    <property type="match status" value="1"/>
</dbReference>
<dbReference type="InterPro" id="IPR012910">
    <property type="entry name" value="Plug_dom"/>
</dbReference>
<dbReference type="Gene3D" id="2.170.130.10">
    <property type="entry name" value="TonB-dependent receptor, plug domain"/>
    <property type="match status" value="1"/>
</dbReference>
<feature type="domain" description="TonB-dependent receptor-like beta-barrel" evidence="12">
    <location>
        <begin position="241"/>
        <end position="666"/>
    </location>
</feature>
<evidence type="ECO:0000256" key="7">
    <source>
        <dbReference type="ARBA" id="ARBA00023136"/>
    </source>
</evidence>
<organism evidence="14 15">
    <name type="scientific">Candidatus Ordinivivax streblomastigis</name>
    <dbReference type="NCBI Taxonomy" id="2540710"/>
    <lineage>
        <taxon>Bacteria</taxon>
        <taxon>Pseudomonadati</taxon>
        <taxon>Bacteroidota</taxon>
        <taxon>Bacteroidia</taxon>
        <taxon>Bacteroidales</taxon>
        <taxon>Candidatus Ordinivivax</taxon>
    </lineage>
</organism>
<dbReference type="GO" id="GO:0044718">
    <property type="term" value="P:siderophore transmembrane transport"/>
    <property type="evidence" value="ECO:0007669"/>
    <property type="project" value="TreeGrafter"/>
</dbReference>
<dbReference type="EMBL" id="SNRX01000001">
    <property type="protein sequence ID" value="KAA6303587.1"/>
    <property type="molecule type" value="Genomic_DNA"/>
</dbReference>
<keyword evidence="8" id="KW-0675">Receptor</keyword>
<reference evidence="14 15" key="1">
    <citation type="submission" date="2019-03" db="EMBL/GenBank/DDBJ databases">
        <title>Single cell metagenomics reveals metabolic interactions within the superorganism composed of flagellate Streblomastix strix and complex community of Bacteroidetes bacteria on its surface.</title>
        <authorList>
            <person name="Treitli S.C."/>
            <person name="Kolisko M."/>
            <person name="Husnik F."/>
            <person name="Keeling P."/>
            <person name="Hampl V."/>
        </authorList>
    </citation>
    <scope>NUCLEOTIDE SEQUENCE [LARGE SCALE GENOMIC DNA]</scope>
    <source>
        <strain evidence="14">St1</strain>
    </source>
</reference>
<gene>
    <name evidence="14" type="ORF">EZS26_000138</name>
</gene>
<evidence type="ECO:0000256" key="4">
    <source>
        <dbReference type="ARBA" id="ARBA00022692"/>
    </source>
</evidence>
<evidence type="ECO:0000256" key="10">
    <source>
        <dbReference type="PROSITE-ProRule" id="PRU01360"/>
    </source>
</evidence>
<evidence type="ECO:0000259" key="12">
    <source>
        <dbReference type="Pfam" id="PF00593"/>
    </source>
</evidence>
<name>A0A5M8P4Z3_9BACT</name>
<dbReference type="InterPro" id="IPR000531">
    <property type="entry name" value="Beta-barrel_TonB"/>
</dbReference>
<dbReference type="InterPro" id="IPR037066">
    <property type="entry name" value="Plug_dom_sf"/>
</dbReference>
<dbReference type="Pfam" id="PF00593">
    <property type="entry name" value="TonB_dep_Rec_b-barrel"/>
    <property type="match status" value="1"/>
</dbReference>